<dbReference type="Gene3D" id="2.40.110.10">
    <property type="entry name" value="Butyryl-CoA Dehydrogenase, subunit A, domain 2"/>
    <property type="match status" value="1"/>
</dbReference>
<dbReference type="GO" id="GO:0003995">
    <property type="term" value="F:acyl-CoA dehydrogenase activity"/>
    <property type="evidence" value="ECO:0007669"/>
    <property type="project" value="TreeGrafter"/>
</dbReference>
<dbReference type="SUPFAM" id="SSF56645">
    <property type="entry name" value="Acyl-CoA dehydrogenase NM domain-like"/>
    <property type="match status" value="1"/>
</dbReference>
<evidence type="ECO:0000313" key="6">
    <source>
        <dbReference type="Proteomes" id="UP000198915"/>
    </source>
</evidence>
<dbReference type="GO" id="GO:0016712">
    <property type="term" value="F:oxidoreductase activity, acting on paired donors, with incorporation or reduction of molecular oxygen, reduced flavin or flavoprotein as one donor, and incorporation of one atom of oxygen"/>
    <property type="evidence" value="ECO:0007669"/>
    <property type="project" value="TreeGrafter"/>
</dbReference>
<dbReference type="PIRSF" id="PIRSF016578">
    <property type="entry name" value="HsaA"/>
    <property type="match status" value="1"/>
</dbReference>
<gene>
    <name evidence="5" type="ORF">SAMN05518846_121109</name>
</gene>
<feature type="domain" description="Acyl-CoA dehydrogenase C-terminal" evidence="4">
    <location>
        <begin position="246"/>
        <end position="371"/>
    </location>
</feature>
<feature type="domain" description="Acyl-CoA dehydrogenase/oxidase N-terminal" evidence="3">
    <location>
        <begin position="12"/>
        <end position="108"/>
    </location>
</feature>
<keyword evidence="6" id="KW-1185">Reference proteome</keyword>
<dbReference type="PANTHER" id="PTHR48083:SF19">
    <property type="entry name" value="FLAVIN-DEPENDENT MONOOXYGENASE, OXYGENASE SUBUNIT HSAA"/>
    <property type="match status" value="1"/>
</dbReference>
<dbReference type="Gene3D" id="1.10.540.10">
    <property type="entry name" value="Acyl-CoA dehydrogenase/oxidase, N-terminal domain"/>
    <property type="match status" value="1"/>
</dbReference>
<dbReference type="RefSeq" id="WP_092275938.1">
    <property type="nucleotide sequence ID" value="NZ_FORT01000021.1"/>
</dbReference>
<proteinExistence type="inferred from homology"/>
<dbReference type="GO" id="GO:0033539">
    <property type="term" value="P:fatty acid beta-oxidation using acyl-CoA dehydrogenase"/>
    <property type="evidence" value="ECO:0007669"/>
    <property type="project" value="TreeGrafter"/>
</dbReference>
<dbReference type="GO" id="GO:0050660">
    <property type="term" value="F:flavin adenine dinucleotide binding"/>
    <property type="evidence" value="ECO:0007669"/>
    <property type="project" value="InterPro"/>
</dbReference>
<dbReference type="GO" id="GO:0005737">
    <property type="term" value="C:cytoplasm"/>
    <property type="evidence" value="ECO:0007669"/>
    <property type="project" value="TreeGrafter"/>
</dbReference>
<dbReference type="Gene3D" id="1.20.140.10">
    <property type="entry name" value="Butyryl-CoA Dehydrogenase, subunit A, domain 3"/>
    <property type="match status" value="1"/>
</dbReference>
<dbReference type="InterPro" id="IPR050741">
    <property type="entry name" value="Acyl-CoA_dehydrogenase"/>
</dbReference>
<dbReference type="EMBL" id="FORT01000021">
    <property type="protein sequence ID" value="SFK85135.1"/>
    <property type="molecule type" value="Genomic_DNA"/>
</dbReference>
<sequence>MQRLQSLTHEKAMELVREMLPAIRSRAALSEELRCQPKETIQAFRDAGLIRALMPKRWGGSELGIDTMYQTTREIAKADPSAGWCFGLLVLHSWMLAYYPDEAQRDVWGEDPDACIASSFGGSPANRVVRVDGGYMVDGEWGFSSGIDHSDWAMIFAHAAASDPDVSPQAMMMLVPKSDFTILPTWKTIAQKGTGSNNLRVQQVFIPEHRTIDMVAWCQKGEGPGSQLSDNELYKHPLYAVIPVSLASALMGASLGAYELWRDGIKGKSTVRNAKVADFTHQQIRVAKVSATLEAAQALFEKSLSRLEAGGPIDTYERLRLRRNYGFTARLCNQAVKTMMESSGAGSMFEANPLQRYWRDVQASAMHITFNMDHLGEMFGKLELGLPLNEKDSRLS</sequence>
<dbReference type="PANTHER" id="PTHR48083">
    <property type="entry name" value="MEDIUM-CHAIN SPECIFIC ACYL-COA DEHYDROGENASE, MITOCHONDRIAL-RELATED"/>
    <property type="match status" value="1"/>
</dbReference>
<keyword evidence="1" id="KW-0560">Oxidoreductase</keyword>
<dbReference type="Pfam" id="PF08028">
    <property type="entry name" value="Acyl-CoA_dh_2"/>
    <property type="match status" value="1"/>
</dbReference>
<keyword evidence="5" id="KW-0503">Monooxygenase</keyword>
<name>A0A1I4CW77_9BACL</name>
<dbReference type="InterPro" id="IPR013786">
    <property type="entry name" value="AcylCoA_DH/ox_N"/>
</dbReference>
<dbReference type="STRING" id="1884381.SAMN05518846_121109"/>
<dbReference type="Pfam" id="PF02771">
    <property type="entry name" value="Acyl-CoA_dh_N"/>
    <property type="match status" value="1"/>
</dbReference>
<dbReference type="InterPro" id="IPR046373">
    <property type="entry name" value="Acyl-CoA_Oxase/DH_mid-dom_sf"/>
</dbReference>
<evidence type="ECO:0000313" key="5">
    <source>
        <dbReference type="EMBL" id="SFK85135.1"/>
    </source>
</evidence>
<evidence type="ECO:0000259" key="4">
    <source>
        <dbReference type="Pfam" id="PF08028"/>
    </source>
</evidence>
<organism evidence="5 6">
    <name type="scientific">Brevibacillus centrosporus</name>
    <dbReference type="NCBI Taxonomy" id="54910"/>
    <lineage>
        <taxon>Bacteria</taxon>
        <taxon>Bacillati</taxon>
        <taxon>Bacillota</taxon>
        <taxon>Bacilli</taxon>
        <taxon>Bacillales</taxon>
        <taxon>Paenibacillaceae</taxon>
        <taxon>Brevibacillus</taxon>
    </lineage>
</organism>
<reference evidence="6" key="1">
    <citation type="submission" date="2016-10" db="EMBL/GenBank/DDBJ databases">
        <authorList>
            <person name="Varghese N."/>
            <person name="Submissions S."/>
        </authorList>
    </citation>
    <scope>NUCLEOTIDE SEQUENCE [LARGE SCALE GENOMIC DNA]</scope>
    <source>
        <strain evidence="6">OK042</strain>
    </source>
</reference>
<evidence type="ECO:0000259" key="3">
    <source>
        <dbReference type="Pfam" id="PF02771"/>
    </source>
</evidence>
<evidence type="ECO:0000256" key="2">
    <source>
        <dbReference type="ARBA" id="ARBA00049661"/>
    </source>
</evidence>
<dbReference type="InterPro" id="IPR037069">
    <property type="entry name" value="AcylCoA_DH/ox_N_sf"/>
</dbReference>
<evidence type="ECO:0000256" key="1">
    <source>
        <dbReference type="ARBA" id="ARBA00023002"/>
    </source>
</evidence>
<comment type="similarity">
    <text evidence="2">Belongs to the HpaH/HsaA monooxygenase family.</text>
</comment>
<dbReference type="SUPFAM" id="SSF47203">
    <property type="entry name" value="Acyl-CoA dehydrogenase C-terminal domain-like"/>
    <property type="match status" value="1"/>
</dbReference>
<accession>A0A1I4CW77</accession>
<dbReference type="AlphaFoldDB" id="A0A1I4CW77"/>
<dbReference type="InterPro" id="IPR013107">
    <property type="entry name" value="Acyl-CoA_DH_C"/>
</dbReference>
<dbReference type="InterPro" id="IPR009100">
    <property type="entry name" value="AcylCoA_DH/oxidase_NM_dom_sf"/>
</dbReference>
<dbReference type="Proteomes" id="UP000198915">
    <property type="component" value="Unassembled WGS sequence"/>
</dbReference>
<dbReference type="InterPro" id="IPR036250">
    <property type="entry name" value="AcylCo_DH-like_C"/>
</dbReference>
<protein>
    <submittedName>
        <fullName evidence="5">3-hydroxy-9,10-secoandrosta-1,3,5(10)-triene-9,17-dione monooxygenase</fullName>
    </submittedName>
</protein>